<evidence type="ECO:0000256" key="8">
    <source>
        <dbReference type="RuleBase" id="RU364100"/>
    </source>
</evidence>
<dbReference type="Proteomes" id="UP000476064">
    <property type="component" value="Chromosome"/>
</dbReference>
<dbReference type="KEGG" id="plyc:GXP70_18740"/>
<evidence type="ECO:0000256" key="5">
    <source>
        <dbReference type="ARBA" id="ARBA00023124"/>
    </source>
</evidence>
<accession>A0A6C0G1M1</accession>
<dbReference type="GO" id="GO:0008233">
    <property type="term" value="F:peptidase activity"/>
    <property type="evidence" value="ECO:0007669"/>
    <property type="project" value="UniProtKB-KW"/>
</dbReference>
<proteinExistence type="inferred from homology"/>
<protein>
    <recommendedName>
        <fullName evidence="8">Abasic site processing protein</fullName>
        <ecNumber evidence="8">3.4.-.-</ecNumber>
    </recommendedName>
</protein>
<dbReference type="GO" id="GO:0016829">
    <property type="term" value="F:lyase activity"/>
    <property type="evidence" value="ECO:0007669"/>
    <property type="project" value="UniProtKB-KW"/>
</dbReference>
<dbReference type="GO" id="GO:0106300">
    <property type="term" value="P:protein-DNA covalent cross-linking repair"/>
    <property type="evidence" value="ECO:0007669"/>
    <property type="project" value="InterPro"/>
</dbReference>
<keyword evidence="3" id="KW-0227">DNA damage</keyword>
<dbReference type="RefSeq" id="WP_162358251.1">
    <property type="nucleotide sequence ID" value="NZ_CP048209.1"/>
</dbReference>
<dbReference type="AlphaFoldDB" id="A0A6C0G1M1"/>
<evidence type="ECO:0000256" key="2">
    <source>
        <dbReference type="ARBA" id="ARBA00022670"/>
    </source>
</evidence>
<dbReference type="EC" id="3.4.-.-" evidence="8"/>
<dbReference type="PANTHER" id="PTHR13604">
    <property type="entry name" value="DC12-RELATED"/>
    <property type="match status" value="1"/>
</dbReference>
<dbReference type="Gene3D" id="3.90.1680.10">
    <property type="entry name" value="SOS response associated peptidase-like"/>
    <property type="match status" value="1"/>
</dbReference>
<evidence type="ECO:0000256" key="3">
    <source>
        <dbReference type="ARBA" id="ARBA00022763"/>
    </source>
</evidence>
<dbReference type="PANTHER" id="PTHR13604:SF0">
    <property type="entry name" value="ABASIC SITE PROCESSING PROTEIN HMCES"/>
    <property type="match status" value="1"/>
</dbReference>
<dbReference type="EMBL" id="CP048209">
    <property type="protein sequence ID" value="QHT61813.1"/>
    <property type="molecule type" value="Genomic_DNA"/>
</dbReference>
<dbReference type="SUPFAM" id="SSF143081">
    <property type="entry name" value="BB1717-like"/>
    <property type="match status" value="1"/>
</dbReference>
<reference evidence="9 10" key="1">
    <citation type="submission" date="2020-01" db="EMBL/GenBank/DDBJ databases">
        <title>Paenibacillus sp. nov., isolated from tomato rhizosphere.</title>
        <authorList>
            <person name="Weon H.-Y."/>
            <person name="Lee S.A."/>
        </authorList>
    </citation>
    <scope>NUCLEOTIDE SEQUENCE [LARGE SCALE GENOMIC DNA]</scope>
    <source>
        <strain evidence="9 10">12200R-189</strain>
    </source>
</reference>
<comment type="similarity">
    <text evidence="1 8">Belongs to the SOS response-associated peptidase family.</text>
</comment>
<keyword evidence="7" id="KW-0456">Lyase</keyword>
<evidence type="ECO:0000256" key="4">
    <source>
        <dbReference type="ARBA" id="ARBA00022801"/>
    </source>
</evidence>
<dbReference type="Pfam" id="PF02586">
    <property type="entry name" value="SRAP"/>
    <property type="match status" value="1"/>
</dbReference>
<dbReference type="GO" id="GO:0006508">
    <property type="term" value="P:proteolysis"/>
    <property type="evidence" value="ECO:0007669"/>
    <property type="project" value="UniProtKB-KW"/>
</dbReference>
<name>A0A6C0G1M1_9BACL</name>
<dbReference type="InterPro" id="IPR003738">
    <property type="entry name" value="SRAP"/>
</dbReference>
<keyword evidence="4 8" id="KW-0378">Hydrolase</keyword>
<keyword evidence="10" id="KW-1185">Reference proteome</keyword>
<keyword evidence="6" id="KW-0238">DNA-binding</keyword>
<evidence type="ECO:0000256" key="6">
    <source>
        <dbReference type="ARBA" id="ARBA00023125"/>
    </source>
</evidence>
<evidence type="ECO:0000256" key="7">
    <source>
        <dbReference type="ARBA" id="ARBA00023239"/>
    </source>
</evidence>
<gene>
    <name evidence="9" type="ORF">GXP70_18740</name>
</gene>
<evidence type="ECO:0000256" key="1">
    <source>
        <dbReference type="ARBA" id="ARBA00008136"/>
    </source>
</evidence>
<keyword evidence="2 8" id="KW-0645">Protease</keyword>
<organism evidence="9 10">
    <name type="scientific">Paenibacillus lycopersici</name>
    <dbReference type="NCBI Taxonomy" id="2704462"/>
    <lineage>
        <taxon>Bacteria</taxon>
        <taxon>Bacillati</taxon>
        <taxon>Bacillota</taxon>
        <taxon>Bacilli</taxon>
        <taxon>Bacillales</taxon>
        <taxon>Paenibacillaceae</taxon>
        <taxon>Paenibacillus</taxon>
    </lineage>
</organism>
<evidence type="ECO:0000313" key="9">
    <source>
        <dbReference type="EMBL" id="QHT61813.1"/>
    </source>
</evidence>
<dbReference type="GO" id="GO:0003697">
    <property type="term" value="F:single-stranded DNA binding"/>
    <property type="evidence" value="ECO:0007669"/>
    <property type="project" value="InterPro"/>
</dbReference>
<sequence>MCGRYTITVTLEELMLHYLIAESNVPFQQPKFNVAPGQMVLAVINDGMKNRLGELKWGLVPSWAESIKLGNKMINARSETVWDKPAFRPLMTRKRCIVPADGFYEWQRQENRKQPMRIVRRDRGLFGMAGLYDTWTSPDGLKLSTCTILTTAPNSLMAPIHDRMPVILQREDEAAWLDRSMNDPAALNRLLRPFPDELLEAYPVADGVGSVKKDDATCIEPLVSNA</sequence>
<evidence type="ECO:0000313" key="10">
    <source>
        <dbReference type="Proteomes" id="UP000476064"/>
    </source>
</evidence>
<dbReference type="InterPro" id="IPR036590">
    <property type="entry name" value="SRAP-like"/>
</dbReference>
<keyword evidence="5" id="KW-0190">Covalent protein-DNA linkage</keyword>